<accession>A0A7C4H5B5</accession>
<gene>
    <name evidence="2" type="ORF">ENU31_02875</name>
</gene>
<reference evidence="2" key="1">
    <citation type="journal article" date="2020" name="mSystems">
        <title>Genome- and Community-Level Interaction Insights into Carbon Utilization and Element Cycling Functions of Hydrothermarchaeota in Hydrothermal Sediment.</title>
        <authorList>
            <person name="Zhou Z."/>
            <person name="Liu Y."/>
            <person name="Xu W."/>
            <person name="Pan J."/>
            <person name="Luo Z.H."/>
            <person name="Li M."/>
        </authorList>
    </citation>
    <scope>NUCLEOTIDE SEQUENCE [LARGE SCALE GENOMIC DNA]</scope>
    <source>
        <strain evidence="2">SpSt-658</strain>
    </source>
</reference>
<proteinExistence type="predicted"/>
<sequence>MSIWLEGPKINSIIYRSFIVKGRNSVVAAIVYADDGYFYLTFSKSVAGVIKDLILPSPFINQDKKRTLIFTIGSKKITSYGYLITTESSYDLDLLTEEIRFIIEACLGIGIKVRRYKSPDFPLRRELSDEEKKLFELAPIDIPSDIVSEKDMSKSTDDEGEKDASEQ</sequence>
<feature type="compositionally biased region" description="Basic and acidic residues" evidence="1">
    <location>
        <begin position="147"/>
        <end position="167"/>
    </location>
</feature>
<protein>
    <submittedName>
        <fullName evidence="2">Uncharacterized protein</fullName>
    </submittedName>
</protein>
<name>A0A7C4H5B5_9CREN</name>
<comment type="caution">
    <text evidence="2">The sequence shown here is derived from an EMBL/GenBank/DDBJ whole genome shotgun (WGS) entry which is preliminary data.</text>
</comment>
<dbReference type="AlphaFoldDB" id="A0A7C4H5B5"/>
<feature type="region of interest" description="Disordered" evidence="1">
    <location>
        <begin position="146"/>
        <end position="167"/>
    </location>
</feature>
<organism evidence="2">
    <name type="scientific">Ignisphaera aggregans</name>
    <dbReference type="NCBI Taxonomy" id="334771"/>
    <lineage>
        <taxon>Archaea</taxon>
        <taxon>Thermoproteota</taxon>
        <taxon>Thermoprotei</taxon>
        <taxon>Desulfurococcales</taxon>
        <taxon>Desulfurococcaceae</taxon>
        <taxon>Ignisphaera</taxon>
    </lineage>
</organism>
<evidence type="ECO:0000313" key="2">
    <source>
        <dbReference type="EMBL" id="HGM07335.1"/>
    </source>
</evidence>
<dbReference type="EMBL" id="DTCA01000091">
    <property type="protein sequence ID" value="HGM07335.1"/>
    <property type="molecule type" value="Genomic_DNA"/>
</dbReference>
<evidence type="ECO:0000256" key="1">
    <source>
        <dbReference type="SAM" id="MobiDB-lite"/>
    </source>
</evidence>